<reference evidence="3 4" key="1">
    <citation type="submission" date="2024-03" db="EMBL/GenBank/DDBJ databases">
        <title>The Acrasis kona genome and developmental transcriptomes reveal deep origins of eukaryotic multicellular pathways.</title>
        <authorList>
            <person name="Sheikh S."/>
            <person name="Fu C.-J."/>
            <person name="Brown M.W."/>
            <person name="Baldauf S.L."/>
        </authorList>
    </citation>
    <scope>NUCLEOTIDE SEQUENCE [LARGE SCALE GENOMIC DNA]</scope>
    <source>
        <strain evidence="3 4">ATCC MYA-3509</strain>
    </source>
</reference>
<protein>
    <submittedName>
        <fullName evidence="3">Developmentally-regulated protein</fullName>
    </submittedName>
</protein>
<dbReference type="Proteomes" id="UP001431209">
    <property type="component" value="Unassembled WGS sequence"/>
</dbReference>
<evidence type="ECO:0000256" key="1">
    <source>
        <dbReference type="SAM" id="Coils"/>
    </source>
</evidence>
<evidence type="ECO:0000313" key="4">
    <source>
        <dbReference type="Proteomes" id="UP001431209"/>
    </source>
</evidence>
<keyword evidence="4" id="KW-1185">Reference proteome</keyword>
<organism evidence="3 4">
    <name type="scientific">Acrasis kona</name>
    <dbReference type="NCBI Taxonomy" id="1008807"/>
    <lineage>
        <taxon>Eukaryota</taxon>
        <taxon>Discoba</taxon>
        <taxon>Heterolobosea</taxon>
        <taxon>Tetramitia</taxon>
        <taxon>Eutetramitia</taxon>
        <taxon>Acrasidae</taxon>
        <taxon>Acrasis</taxon>
    </lineage>
</organism>
<evidence type="ECO:0000313" key="3">
    <source>
        <dbReference type="EMBL" id="KAL0491836.1"/>
    </source>
</evidence>
<dbReference type="AlphaFoldDB" id="A0AAW2ZRP6"/>
<feature type="compositionally biased region" description="Low complexity" evidence="2">
    <location>
        <begin position="244"/>
        <end position="260"/>
    </location>
</feature>
<feature type="coiled-coil region" evidence="1">
    <location>
        <begin position="62"/>
        <end position="209"/>
    </location>
</feature>
<feature type="compositionally biased region" description="Polar residues" evidence="2">
    <location>
        <begin position="223"/>
        <end position="243"/>
    </location>
</feature>
<evidence type="ECO:0000256" key="2">
    <source>
        <dbReference type="SAM" id="MobiDB-lite"/>
    </source>
</evidence>
<dbReference type="EMBL" id="JAOPGA020001866">
    <property type="protein sequence ID" value="KAL0491836.1"/>
    <property type="molecule type" value="Genomic_DNA"/>
</dbReference>
<sequence>MWSSIPFVSLFQNEATTDFEEQEVPINFDGFDLGSHIIPQALCPTIQTILKNFKDAQHSKMREQSEEELSNEKLKLEEERKELMLRIKSISNKQEEERQQQKQLLLEQIEQVRALTKTVSQLQITKNEMDQKFKSTEEELKNARTQLQDAEVTVAGVLDTIKNLTKEKQEYHDTLVTTQEDFESVLQENEELATRVGNYEMEISILNKQLEYSRVKALQHSVGSSITGSPTNSLSSMTTRSVVSSLQNSPQSNCSSPASSVRGPCGSTNGSPVLLNGSPLQDLTNNGKFKRFVPKRLSLPAFDDDRRQVPNRKTNYVVFLWKERHK</sequence>
<proteinExistence type="predicted"/>
<keyword evidence="1" id="KW-0175">Coiled coil</keyword>
<feature type="region of interest" description="Disordered" evidence="2">
    <location>
        <begin position="223"/>
        <end position="279"/>
    </location>
</feature>
<gene>
    <name evidence="3" type="ORF">AKO1_000404</name>
</gene>
<name>A0AAW2ZRP6_9EUKA</name>
<comment type="caution">
    <text evidence="3">The sequence shown here is derived from an EMBL/GenBank/DDBJ whole genome shotgun (WGS) entry which is preliminary data.</text>
</comment>
<accession>A0AAW2ZRP6</accession>